<gene>
    <name evidence="3" type="ORF">BOW51_02960</name>
</gene>
<organism evidence="3 4">
    <name type="scientific">Solemya velesiana gill symbiont</name>
    <dbReference type="NCBI Taxonomy" id="1918948"/>
    <lineage>
        <taxon>Bacteria</taxon>
        <taxon>Pseudomonadati</taxon>
        <taxon>Pseudomonadota</taxon>
        <taxon>Gammaproteobacteria</taxon>
        <taxon>sulfur-oxidizing symbionts</taxon>
    </lineage>
</organism>
<dbReference type="NCBIfam" id="TIGR00106">
    <property type="entry name" value="MTH1187 family thiamine-binding protein"/>
    <property type="match status" value="1"/>
</dbReference>
<reference evidence="3 4" key="1">
    <citation type="submission" date="2016-11" db="EMBL/GenBank/DDBJ databases">
        <title>Mixed transmission modes and dynamic genome evolution in an obligate animal-bacterial symbiosis.</title>
        <authorList>
            <person name="Russell S.L."/>
            <person name="Corbett-Detig R.B."/>
            <person name="Cavanaugh C.M."/>
        </authorList>
    </citation>
    <scope>NUCLEOTIDE SEQUENCE [LARGE SCALE GENOMIC DNA]</scope>
    <source>
        <strain evidence="3">Se-Cadez</strain>
    </source>
</reference>
<dbReference type="InterPro" id="IPR051614">
    <property type="entry name" value="UPF0045_domain"/>
</dbReference>
<protein>
    <recommendedName>
        <fullName evidence="2">Thiamine-binding protein domain-containing protein</fullName>
    </recommendedName>
</protein>
<name>A0A1T2KWX9_9GAMM</name>
<proteinExistence type="inferred from homology"/>
<dbReference type="GO" id="GO:0005829">
    <property type="term" value="C:cytosol"/>
    <property type="evidence" value="ECO:0007669"/>
    <property type="project" value="TreeGrafter"/>
</dbReference>
<dbReference type="Pfam" id="PF01910">
    <property type="entry name" value="Thiamine_BP"/>
    <property type="match status" value="1"/>
</dbReference>
<evidence type="ECO:0000313" key="3">
    <source>
        <dbReference type="EMBL" id="OOZ37345.1"/>
    </source>
</evidence>
<dbReference type="InterPro" id="IPR002767">
    <property type="entry name" value="Thiamine_BP"/>
</dbReference>
<dbReference type="EMBL" id="MPRJ01000012">
    <property type="protein sequence ID" value="OOZ37345.1"/>
    <property type="molecule type" value="Genomic_DNA"/>
</dbReference>
<dbReference type="PANTHER" id="PTHR33777:SF1">
    <property type="entry name" value="UPF0045 PROTEIN ECM15"/>
    <property type="match status" value="1"/>
</dbReference>
<dbReference type="PANTHER" id="PTHR33777">
    <property type="entry name" value="UPF0045 PROTEIN ECM15"/>
    <property type="match status" value="1"/>
</dbReference>
<dbReference type="OrthoDB" id="9793516at2"/>
<keyword evidence="4" id="KW-1185">Reference proteome</keyword>
<comment type="caution">
    <text evidence="3">The sequence shown here is derived from an EMBL/GenBank/DDBJ whole genome shotgun (WGS) entry which is preliminary data.</text>
</comment>
<evidence type="ECO:0000313" key="4">
    <source>
        <dbReference type="Proteomes" id="UP000190896"/>
    </source>
</evidence>
<dbReference type="AlphaFoldDB" id="A0A1T2KWX9"/>
<dbReference type="SUPFAM" id="SSF89957">
    <property type="entry name" value="MTH1187/YkoF-like"/>
    <property type="match status" value="1"/>
</dbReference>
<dbReference type="InterPro" id="IPR029756">
    <property type="entry name" value="MTH1187/YkoF-like"/>
</dbReference>
<dbReference type="Proteomes" id="UP000190896">
    <property type="component" value="Unassembled WGS sequence"/>
</dbReference>
<evidence type="ECO:0000256" key="1">
    <source>
        <dbReference type="ARBA" id="ARBA00010272"/>
    </source>
</evidence>
<dbReference type="RefSeq" id="WP_078486036.1">
    <property type="nucleotide sequence ID" value="NZ_MPRJ01000012.1"/>
</dbReference>
<sequence>MSVLLEFSMFPTDKGESVSAYVSQVIKMIRDSGASYQLTPMGTIIESETLEEAMAIVQKAYAVLDEAGCDRVYSSLKLDIRKGKENRLKGKLDSVREKIGEVST</sequence>
<feature type="domain" description="Thiamine-binding protein" evidence="2">
    <location>
        <begin position="6"/>
        <end position="96"/>
    </location>
</feature>
<comment type="similarity">
    <text evidence="1">Belongs to the UPF0045 family.</text>
</comment>
<dbReference type="Gene3D" id="3.30.70.930">
    <property type="match status" value="1"/>
</dbReference>
<accession>A0A1T2KWX9</accession>
<evidence type="ECO:0000259" key="2">
    <source>
        <dbReference type="Pfam" id="PF01910"/>
    </source>
</evidence>